<feature type="region of interest" description="Disordered" evidence="1">
    <location>
        <begin position="1"/>
        <end position="26"/>
    </location>
</feature>
<feature type="compositionally biased region" description="Polar residues" evidence="1">
    <location>
        <begin position="295"/>
        <end position="306"/>
    </location>
</feature>
<sequence length="355" mass="38431">MARSKAKKSGFIPWPWVGTDGPAQNDEAKLPPLEAFSYKGFMADLQNTTDIRSDLDRIAEICARSRYCLSDRYDSHVTPHGSGANFAASVRQHPNWSKGRRKGSSSPGGPTLQAVPSDDDESSARGMRRRRGGIGGPRRRSVAYGTLETIMSSSRSSEEDKTKKKSAADIKEAVRGRAARKDAQAIFDSSTVPALLSDPALPQTSDATIDFYSAVDIMNTQVPPVANNRHSRRRSQHVEPGVQIYDPDDEALHDPSLYLDPDDAVAASAGIFSGLTHWVPWRAANAYDMTAEQPMNSAHGRSQSHGTPMPSATGPPAVAGPSHAEGSLRELLKTVDDTNNRQKKGKAVDNNSGRR</sequence>
<reference evidence="2 3" key="1">
    <citation type="submission" date="2024-01" db="EMBL/GenBank/DDBJ databases">
        <authorList>
            <person name="Allen C."/>
            <person name="Tagirdzhanova G."/>
        </authorList>
    </citation>
    <scope>NUCLEOTIDE SEQUENCE [LARGE SCALE GENOMIC DNA]</scope>
</reference>
<evidence type="ECO:0000313" key="3">
    <source>
        <dbReference type="Proteomes" id="UP001642406"/>
    </source>
</evidence>
<feature type="region of interest" description="Disordered" evidence="1">
    <location>
        <begin position="78"/>
        <end position="182"/>
    </location>
</feature>
<protein>
    <submittedName>
        <fullName evidence="2">Uncharacterized protein</fullName>
    </submittedName>
</protein>
<evidence type="ECO:0000313" key="2">
    <source>
        <dbReference type="EMBL" id="CAK7229047.1"/>
    </source>
</evidence>
<comment type="caution">
    <text evidence="2">The sequence shown here is derived from an EMBL/GenBank/DDBJ whole genome shotgun (WGS) entry which is preliminary data.</text>
</comment>
<keyword evidence="3" id="KW-1185">Reference proteome</keyword>
<organism evidence="2 3">
    <name type="scientific">Sporothrix bragantina</name>
    <dbReference type="NCBI Taxonomy" id="671064"/>
    <lineage>
        <taxon>Eukaryota</taxon>
        <taxon>Fungi</taxon>
        <taxon>Dikarya</taxon>
        <taxon>Ascomycota</taxon>
        <taxon>Pezizomycotina</taxon>
        <taxon>Sordariomycetes</taxon>
        <taxon>Sordariomycetidae</taxon>
        <taxon>Ophiostomatales</taxon>
        <taxon>Ophiostomataceae</taxon>
        <taxon>Sporothrix</taxon>
    </lineage>
</organism>
<feature type="compositionally biased region" description="Basic residues" evidence="1">
    <location>
        <begin position="126"/>
        <end position="141"/>
    </location>
</feature>
<feature type="region of interest" description="Disordered" evidence="1">
    <location>
        <begin position="225"/>
        <end position="248"/>
    </location>
</feature>
<name>A0ABP0CAI8_9PEZI</name>
<evidence type="ECO:0000256" key="1">
    <source>
        <dbReference type="SAM" id="MobiDB-lite"/>
    </source>
</evidence>
<gene>
    <name evidence="2" type="ORF">SBRCBS47491_007116</name>
</gene>
<feature type="compositionally biased region" description="Basic and acidic residues" evidence="1">
    <location>
        <begin position="326"/>
        <end position="340"/>
    </location>
</feature>
<dbReference type="EMBL" id="CAWUHC010000076">
    <property type="protein sequence ID" value="CAK7229047.1"/>
    <property type="molecule type" value="Genomic_DNA"/>
</dbReference>
<feature type="region of interest" description="Disordered" evidence="1">
    <location>
        <begin position="295"/>
        <end position="355"/>
    </location>
</feature>
<dbReference type="Proteomes" id="UP001642406">
    <property type="component" value="Unassembled WGS sequence"/>
</dbReference>
<accession>A0ABP0CAI8</accession>
<proteinExistence type="predicted"/>
<feature type="compositionally biased region" description="Basic and acidic residues" evidence="1">
    <location>
        <begin position="156"/>
        <end position="182"/>
    </location>
</feature>